<evidence type="ECO:0000256" key="5">
    <source>
        <dbReference type="ARBA" id="ARBA00023242"/>
    </source>
</evidence>
<feature type="domain" description="Xylanolytic transcriptional activator regulatory" evidence="7">
    <location>
        <begin position="68"/>
        <end position="228"/>
    </location>
</feature>
<dbReference type="GO" id="GO:0006351">
    <property type="term" value="P:DNA-templated transcription"/>
    <property type="evidence" value="ECO:0007669"/>
    <property type="project" value="InterPro"/>
</dbReference>
<protein>
    <recommendedName>
        <fullName evidence="7">Xylanolytic transcriptional activator regulatory domain-containing protein</fullName>
    </recommendedName>
</protein>
<dbReference type="InterPro" id="IPR007219">
    <property type="entry name" value="XnlR_reg_dom"/>
</dbReference>
<dbReference type="Proteomes" id="UP000800036">
    <property type="component" value="Unassembled WGS sequence"/>
</dbReference>
<dbReference type="GO" id="GO:0000976">
    <property type="term" value="F:transcription cis-regulatory region binding"/>
    <property type="evidence" value="ECO:0007669"/>
    <property type="project" value="TreeGrafter"/>
</dbReference>
<proteinExistence type="predicted"/>
<dbReference type="PANTHER" id="PTHR31845:SF21">
    <property type="entry name" value="REGULATORY PROTEIN LEU3"/>
    <property type="match status" value="1"/>
</dbReference>
<dbReference type="GO" id="GO:0008270">
    <property type="term" value="F:zinc ion binding"/>
    <property type="evidence" value="ECO:0007669"/>
    <property type="project" value="InterPro"/>
</dbReference>
<evidence type="ECO:0000313" key="8">
    <source>
        <dbReference type="EMBL" id="KAF1971835.1"/>
    </source>
</evidence>
<organism evidence="8 9">
    <name type="scientific">Bimuria novae-zelandiae CBS 107.79</name>
    <dbReference type="NCBI Taxonomy" id="1447943"/>
    <lineage>
        <taxon>Eukaryota</taxon>
        <taxon>Fungi</taxon>
        <taxon>Dikarya</taxon>
        <taxon>Ascomycota</taxon>
        <taxon>Pezizomycotina</taxon>
        <taxon>Dothideomycetes</taxon>
        <taxon>Pleosporomycetidae</taxon>
        <taxon>Pleosporales</taxon>
        <taxon>Massarineae</taxon>
        <taxon>Didymosphaeriaceae</taxon>
        <taxon>Bimuria</taxon>
    </lineage>
</organism>
<keyword evidence="4" id="KW-0804">Transcription</keyword>
<sequence length="549" mass="61813">MARELETLRNQREDNGLKSTMSPDTQFDSPEYTLEQSGTAVVTDFGSKEHYQLGDFIIDRDTVVGMFKIFATFLYPHFPVLNPNLSIPAIYDTAPLLFWTIIAIVASHGPLPQHSALVEYVKEPYLAQLRVEILTAPVPLQTLQAIIHLIMWPFHTPRQSHDSSWLYCGVAVNAALYMGLHHSKPPQSLRSIGVPSGSQRARASTWVGCFFASTSLGMHVGVSPHINETTELATIETFVRTYPIPQEFAYQVMVHHTLAKYTTILLENSQEVVSQSLVKLIDTELDGLKSKFLAPWSPRIEMAVLVAKLHLYTMTIIRMQMDLTSREILMKSGYSVALRIVYLSDQGLFHRSNDYPDLSPDVLQRTCPKNYFRALVFATVFLLRFFALNINASPEEQETAKNHVAIAQRFLKAGARDAKDETARAALLLEVLSRQEPMDIDHTKLRVDDRMGASLLFDAITRGHELRQIEVNVEERTPPQQNEAEADQQLPAAEVPPPLVLPEFNDYAEIPQTDVGVMNGFDIPLDFALPQDLWGDSVWGMFGTFAPQY</sequence>
<dbReference type="GO" id="GO:0005634">
    <property type="term" value="C:nucleus"/>
    <property type="evidence" value="ECO:0007669"/>
    <property type="project" value="UniProtKB-SubCell"/>
</dbReference>
<name>A0A6A5V3Z1_9PLEO</name>
<keyword evidence="3" id="KW-0238">DNA-binding</keyword>
<feature type="region of interest" description="Disordered" evidence="6">
    <location>
        <begin position="1"/>
        <end position="30"/>
    </location>
</feature>
<accession>A0A6A5V3Z1</accession>
<gene>
    <name evidence="8" type="ORF">BU23DRAFT_470039</name>
</gene>
<comment type="subcellular location">
    <subcellularLocation>
        <location evidence="1">Nucleus</location>
    </subcellularLocation>
</comment>
<evidence type="ECO:0000256" key="1">
    <source>
        <dbReference type="ARBA" id="ARBA00004123"/>
    </source>
</evidence>
<dbReference type="CDD" id="cd12148">
    <property type="entry name" value="fungal_TF_MHR"/>
    <property type="match status" value="1"/>
</dbReference>
<evidence type="ECO:0000256" key="2">
    <source>
        <dbReference type="ARBA" id="ARBA00023015"/>
    </source>
</evidence>
<dbReference type="AlphaFoldDB" id="A0A6A5V3Z1"/>
<keyword evidence="5" id="KW-0539">Nucleus</keyword>
<dbReference type="InterPro" id="IPR051089">
    <property type="entry name" value="prtT"/>
</dbReference>
<evidence type="ECO:0000256" key="3">
    <source>
        <dbReference type="ARBA" id="ARBA00023125"/>
    </source>
</evidence>
<feature type="compositionally biased region" description="Polar residues" evidence="6">
    <location>
        <begin position="17"/>
        <end position="30"/>
    </location>
</feature>
<feature type="compositionally biased region" description="Basic and acidic residues" evidence="6">
    <location>
        <begin position="1"/>
        <end position="16"/>
    </location>
</feature>
<evidence type="ECO:0000256" key="4">
    <source>
        <dbReference type="ARBA" id="ARBA00023163"/>
    </source>
</evidence>
<dbReference type="EMBL" id="ML976691">
    <property type="protein sequence ID" value="KAF1971835.1"/>
    <property type="molecule type" value="Genomic_DNA"/>
</dbReference>
<dbReference type="PANTHER" id="PTHR31845">
    <property type="entry name" value="FINGER DOMAIN PROTEIN, PUTATIVE-RELATED"/>
    <property type="match status" value="1"/>
</dbReference>
<keyword evidence="2" id="KW-0805">Transcription regulation</keyword>
<evidence type="ECO:0000256" key="6">
    <source>
        <dbReference type="SAM" id="MobiDB-lite"/>
    </source>
</evidence>
<dbReference type="GO" id="GO:0000981">
    <property type="term" value="F:DNA-binding transcription factor activity, RNA polymerase II-specific"/>
    <property type="evidence" value="ECO:0007669"/>
    <property type="project" value="TreeGrafter"/>
</dbReference>
<reference evidence="8" key="1">
    <citation type="journal article" date="2020" name="Stud. Mycol.">
        <title>101 Dothideomycetes genomes: a test case for predicting lifestyles and emergence of pathogens.</title>
        <authorList>
            <person name="Haridas S."/>
            <person name="Albert R."/>
            <person name="Binder M."/>
            <person name="Bloem J."/>
            <person name="Labutti K."/>
            <person name="Salamov A."/>
            <person name="Andreopoulos B."/>
            <person name="Baker S."/>
            <person name="Barry K."/>
            <person name="Bills G."/>
            <person name="Bluhm B."/>
            <person name="Cannon C."/>
            <person name="Castanera R."/>
            <person name="Culley D."/>
            <person name="Daum C."/>
            <person name="Ezra D."/>
            <person name="Gonzalez J."/>
            <person name="Henrissat B."/>
            <person name="Kuo A."/>
            <person name="Liang C."/>
            <person name="Lipzen A."/>
            <person name="Lutzoni F."/>
            <person name="Magnuson J."/>
            <person name="Mondo S."/>
            <person name="Nolan M."/>
            <person name="Ohm R."/>
            <person name="Pangilinan J."/>
            <person name="Park H.-J."/>
            <person name="Ramirez L."/>
            <person name="Alfaro M."/>
            <person name="Sun H."/>
            <person name="Tritt A."/>
            <person name="Yoshinaga Y."/>
            <person name="Zwiers L.-H."/>
            <person name="Turgeon B."/>
            <person name="Goodwin S."/>
            <person name="Spatafora J."/>
            <person name="Crous P."/>
            <person name="Grigoriev I."/>
        </authorList>
    </citation>
    <scope>NUCLEOTIDE SEQUENCE</scope>
    <source>
        <strain evidence="8">CBS 107.79</strain>
    </source>
</reference>
<dbReference type="OrthoDB" id="3163292at2759"/>
<evidence type="ECO:0000259" key="7">
    <source>
        <dbReference type="Pfam" id="PF04082"/>
    </source>
</evidence>
<dbReference type="Pfam" id="PF04082">
    <property type="entry name" value="Fungal_trans"/>
    <property type="match status" value="1"/>
</dbReference>
<keyword evidence="9" id="KW-1185">Reference proteome</keyword>
<evidence type="ECO:0000313" key="9">
    <source>
        <dbReference type="Proteomes" id="UP000800036"/>
    </source>
</evidence>